<organism evidence="2">
    <name type="scientific">mine drainage metagenome</name>
    <dbReference type="NCBI Taxonomy" id="410659"/>
    <lineage>
        <taxon>unclassified sequences</taxon>
        <taxon>metagenomes</taxon>
        <taxon>ecological metagenomes</taxon>
    </lineage>
</organism>
<feature type="region of interest" description="Disordered" evidence="1">
    <location>
        <begin position="20"/>
        <end position="45"/>
    </location>
</feature>
<dbReference type="EMBL" id="CABM01000001">
    <property type="protein sequence ID" value="CBH95120.1"/>
    <property type="molecule type" value="Genomic_DNA"/>
</dbReference>
<gene>
    <name evidence="2" type="ORF">CARN2_0507</name>
</gene>
<name>E6PJM2_9ZZZZ</name>
<dbReference type="AlphaFoldDB" id="E6PJM2"/>
<evidence type="ECO:0000313" key="2">
    <source>
        <dbReference type="EMBL" id="CBH95120.1"/>
    </source>
</evidence>
<sequence length="63" mass="6895">MGIAANLSHRKRLQAKLQAEAQARSTGQSRISFTPGERFPPGFSQTGPFIVRVQVRSPDPITC</sequence>
<feature type="compositionally biased region" description="Polar residues" evidence="1">
    <location>
        <begin position="23"/>
        <end position="32"/>
    </location>
</feature>
<protein>
    <submittedName>
        <fullName evidence="2">Uncharacterized protein</fullName>
    </submittedName>
</protein>
<accession>E6PJM2</accession>
<reference evidence="2" key="1">
    <citation type="submission" date="2009-10" db="EMBL/GenBank/DDBJ databases">
        <title>Diversity of trophic interactions inside an arsenic-rich microbial ecosystem.</title>
        <authorList>
            <person name="Bertin P.N."/>
            <person name="Heinrich-Salmeron A."/>
            <person name="Pelletier E."/>
            <person name="Goulhen-Chollet F."/>
            <person name="Arsene-Ploetze F."/>
            <person name="Gallien S."/>
            <person name="Calteau A."/>
            <person name="Vallenet D."/>
            <person name="Casiot C."/>
            <person name="Chane-Woon-Ming B."/>
            <person name="Giloteaux L."/>
            <person name="Barakat M."/>
            <person name="Bonnefoy V."/>
            <person name="Bruneel O."/>
            <person name="Chandler M."/>
            <person name="Cleiss J."/>
            <person name="Duran R."/>
            <person name="Elbaz-Poulichet F."/>
            <person name="Fonknechten N."/>
            <person name="Lauga B."/>
            <person name="Mornico D."/>
            <person name="Ortet P."/>
            <person name="Schaeffer C."/>
            <person name="Siguier P."/>
            <person name="Alexander Thil Smith A."/>
            <person name="Van Dorsselaer A."/>
            <person name="Weissenbach J."/>
            <person name="Medigue C."/>
            <person name="Le Paslier D."/>
        </authorList>
    </citation>
    <scope>NUCLEOTIDE SEQUENCE</scope>
</reference>
<evidence type="ECO:0000256" key="1">
    <source>
        <dbReference type="SAM" id="MobiDB-lite"/>
    </source>
</evidence>
<proteinExistence type="predicted"/>
<comment type="caution">
    <text evidence="2">The sequence shown here is derived from an EMBL/GenBank/DDBJ whole genome shotgun (WGS) entry which is preliminary data.</text>
</comment>